<dbReference type="GO" id="GO:0005743">
    <property type="term" value="C:mitochondrial inner membrane"/>
    <property type="evidence" value="ECO:0007669"/>
    <property type="project" value="UniProtKB-SubCell"/>
</dbReference>
<dbReference type="RefSeq" id="XP_007368690.1">
    <property type="nucleotide sequence ID" value="XM_007368628.1"/>
</dbReference>
<evidence type="ECO:0000256" key="6">
    <source>
        <dbReference type="ARBA" id="ARBA00023128"/>
    </source>
</evidence>
<evidence type="ECO:0000313" key="10">
    <source>
        <dbReference type="Proteomes" id="UP000053319"/>
    </source>
</evidence>
<dbReference type="KEGG" id="dsq:DICSQDRAFT_139277"/>
<sequence length="173" mass="19240">MASMIVVSSLRASACRVVNEETVFAAGFFILISFIYKGHIKRIRDILYTSCAEHTQVVKDRIQSVEQMKDVVSVTEGLFALSKETAQLESEAFVQCQKVALAAEVKAVLDSWVRFKQQAKESEQAELVKSVVDSVLKSLSNEKTQMDISPPLLLRSSVRVSFHWGFPSPSLNA</sequence>
<evidence type="ECO:0000256" key="2">
    <source>
        <dbReference type="ARBA" id="ARBA00022547"/>
    </source>
</evidence>
<keyword evidence="3 8" id="KW-0375">Hydrogen ion transport</keyword>
<name>R7SRV9_DICSQ</name>
<dbReference type="PANTHER" id="PTHR12733">
    <property type="entry name" value="MITOCHONDRIAL ATP SYNTHASE B CHAIN"/>
    <property type="match status" value="1"/>
</dbReference>
<dbReference type="AlphaFoldDB" id="R7SRV9"/>
<keyword evidence="6 8" id="KW-0496">Mitochondrion</keyword>
<comment type="similarity">
    <text evidence="8">Belongs to the eukaryotic ATPase B chain family.</text>
</comment>
<dbReference type="SUPFAM" id="SSF161060">
    <property type="entry name" value="ATP synthase B chain-like"/>
    <property type="match status" value="1"/>
</dbReference>
<dbReference type="EMBL" id="JH719433">
    <property type="protein sequence ID" value="EJF58663.1"/>
    <property type="molecule type" value="Genomic_DNA"/>
</dbReference>
<dbReference type="InterPro" id="IPR013837">
    <property type="entry name" value="ATP_synth_F0_suB"/>
</dbReference>
<evidence type="ECO:0000313" key="9">
    <source>
        <dbReference type="EMBL" id="EJF58663.1"/>
    </source>
</evidence>
<dbReference type="GeneID" id="18835829"/>
<comment type="subunit">
    <text evidence="8">F-type ATPases have 2 components, CF(1) - the catalytic core - and CF(0) - the membrane proton channel. In yeast, the dimeric form of ATP synthase consists of 17 polypeptides: alpha, beta, gamma, delta, epsilon, 4 (B), 5 (OSCP), 6 (A), 8, 9 (C), d, E (Tim11), f, g, h, i/j and k.</text>
</comment>
<dbReference type="InterPro" id="IPR008688">
    <property type="entry name" value="ATP_synth_Bsub_B/MI25"/>
</dbReference>
<proteinExistence type="inferred from homology"/>
<dbReference type="GO" id="GO:0045259">
    <property type="term" value="C:proton-transporting ATP synthase complex"/>
    <property type="evidence" value="ECO:0007669"/>
    <property type="project" value="UniProtKB-KW"/>
</dbReference>
<evidence type="ECO:0000256" key="3">
    <source>
        <dbReference type="ARBA" id="ARBA00022781"/>
    </source>
</evidence>
<dbReference type="Gene3D" id="1.20.5.2210">
    <property type="match status" value="1"/>
</dbReference>
<keyword evidence="5 8" id="KW-0406">Ion transport</keyword>
<protein>
    <recommendedName>
        <fullName evidence="8">ATP synthase subunit 4</fullName>
    </recommendedName>
</protein>
<dbReference type="Pfam" id="PF05405">
    <property type="entry name" value="Mt_ATP-synt_B"/>
    <property type="match status" value="1"/>
</dbReference>
<keyword evidence="1 8" id="KW-0813">Transport</keyword>
<keyword evidence="7 8" id="KW-0472">Membrane</keyword>
<evidence type="ECO:0000256" key="1">
    <source>
        <dbReference type="ARBA" id="ARBA00022448"/>
    </source>
</evidence>
<dbReference type="GO" id="GO:0046933">
    <property type="term" value="F:proton-transporting ATP synthase activity, rotational mechanism"/>
    <property type="evidence" value="ECO:0007669"/>
    <property type="project" value="TreeGrafter"/>
</dbReference>
<evidence type="ECO:0000256" key="8">
    <source>
        <dbReference type="RuleBase" id="RU368017"/>
    </source>
</evidence>
<evidence type="ECO:0000256" key="7">
    <source>
        <dbReference type="ARBA" id="ARBA00023136"/>
    </source>
</evidence>
<gene>
    <name evidence="9" type="ORF">DICSQDRAFT_139277</name>
</gene>
<dbReference type="Proteomes" id="UP000053319">
    <property type="component" value="Unassembled WGS sequence"/>
</dbReference>
<evidence type="ECO:0000256" key="4">
    <source>
        <dbReference type="ARBA" id="ARBA00022792"/>
    </source>
</evidence>
<dbReference type="HOGENOM" id="CLU_1547538_0_0_1"/>
<organism evidence="9 10">
    <name type="scientific">Dichomitus squalens (strain LYAD-421)</name>
    <name type="common">Western red white-rot fungus</name>
    <dbReference type="NCBI Taxonomy" id="732165"/>
    <lineage>
        <taxon>Eukaryota</taxon>
        <taxon>Fungi</taxon>
        <taxon>Dikarya</taxon>
        <taxon>Basidiomycota</taxon>
        <taxon>Agaricomycotina</taxon>
        <taxon>Agaricomycetes</taxon>
        <taxon>Polyporales</taxon>
        <taxon>Polyporaceae</taxon>
        <taxon>Dichomitus</taxon>
    </lineage>
</organism>
<comment type="function">
    <text evidence="8">Subunit b, of the mitochondrial membrane ATP synthase complex (F(1)F(0) ATP synthase or Complex V) that produces ATP from ADP in the presence of a proton gradient across the membrane which is generated by electron transport complexes of the respiratory chain. ATP synthase complex consist of a soluble F(1) head domain - the catalytic core - and a membrane F(1) domain - the membrane proton channel. These two domains are linked by a central stalk rotating inside the F(1) region and a stationary peripheral stalk. During catalysis, ATP synthesis in the catalytic domain of F(1) is coupled via a rotary mechanism of the central stalk subunits to proton translocation. In vivo, can only synthesize ATP although its ATP hydrolase activity can be activated artificially in vitro. Part of the complex F(0) domain. Part of the complex F(0) domain and the peripheric stalk, which acts as a stator to hold the catalytic alpha(3)beta(3) subcomplex and subunit a/ATP6 static relative to the rotary elements.</text>
</comment>
<dbReference type="PANTHER" id="PTHR12733:SF3">
    <property type="entry name" value="ATP SYNTHASE F(0) COMPLEX SUBUNIT B1, MITOCHONDRIAL"/>
    <property type="match status" value="1"/>
</dbReference>
<accession>R7SRV9</accession>
<keyword evidence="2 8" id="KW-0138">CF(0)</keyword>
<evidence type="ECO:0000256" key="5">
    <source>
        <dbReference type="ARBA" id="ARBA00023065"/>
    </source>
</evidence>
<comment type="subcellular location">
    <subcellularLocation>
        <location evidence="8">Mitochondrion</location>
    </subcellularLocation>
    <subcellularLocation>
        <location evidence="8">Mitochondrion inner membrane</location>
    </subcellularLocation>
</comment>
<reference evidence="9 10" key="1">
    <citation type="journal article" date="2012" name="Science">
        <title>The Paleozoic origin of enzymatic lignin decomposition reconstructed from 31 fungal genomes.</title>
        <authorList>
            <person name="Floudas D."/>
            <person name="Binder M."/>
            <person name="Riley R."/>
            <person name="Barry K."/>
            <person name="Blanchette R.A."/>
            <person name="Henrissat B."/>
            <person name="Martinez A.T."/>
            <person name="Otillar R."/>
            <person name="Spatafora J.W."/>
            <person name="Yadav J.S."/>
            <person name="Aerts A."/>
            <person name="Benoit I."/>
            <person name="Boyd A."/>
            <person name="Carlson A."/>
            <person name="Copeland A."/>
            <person name="Coutinho P.M."/>
            <person name="de Vries R.P."/>
            <person name="Ferreira P."/>
            <person name="Findley K."/>
            <person name="Foster B."/>
            <person name="Gaskell J."/>
            <person name="Glotzer D."/>
            <person name="Gorecki P."/>
            <person name="Heitman J."/>
            <person name="Hesse C."/>
            <person name="Hori C."/>
            <person name="Igarashi K."/>
            <person name="Jurgens J.A."/>
            <person name="Kallen N."/>
            <person name="Kersten P."/>
            <person name="Kohler A."/>
            <person name="Kuees U."/>
            <person name="Kumar T.K.A."/>
            <person name="Kuo A."/>
            <person name="LaButti K."/>
            <person name="Larrondo L.F."/>
            <person name="Lindquist E."/>
            <person name="Ling A."/>
            <person name="Lombard V."/>
            <person name="Lucas S."/>
            <person name="Lundell T."/>
            <person name="Martin R."/>
            <person name="McLaughlin D.J."/>
            <person name="Morgenstern I."/>
            <person name="Morin E."/>
            <person name="Murat C."/>
            <person name="Nagy L.G."/>
            <person name="Nolan M."/>
            <person name="Ohm R.A."/>
            <person name="Patyshakuliyeva A."/>
            <person name="Rokas A."/>
            <person name="Ruiz-Duenas F.J."/>
            <person name="Sabat G."/>
            <person name="Salamov A."/>
            <person name="Samejima M."/>
            <person name="Schmutz J."/>
            <person name="Slot J.C."/>
            <person name="St John F."/>
            <person name="Stenlid J."/>
            <person name="Sun H."/>
            <person name="Sun S."/>
            <person name="Syed K."/>
            <person name="Tsang A."/>
            <person name="Wiebenga A."/>
            <person name="Young D."/>
            <person name="Pisabarro A."/>
            <person name="Eastwood D.C."/>
            <person name="Martin F."/>
            <person name="Cullen D."/>
            <person name="Grigoriev I.V."/>
            <person name="Hibbett D.S."/>
        </authorList>
    </citation>
    <scope>NUCLEOTIDE SEQUENCE [LARGE SCALE GENOMIC DNA]</scope>
    <source>
        <strain evidence="9 10">LYAD-421 SS1</strain>
    </source>
</reference>
<keyword evidence="4 8" id="KW-0999">Mitochondrion inner membrane</keyword>